<dbReference type="KEGG" id="cmv:CMUST_14370"/>
<protein>
    <submittedName>
        <fullName evidence="2">Uncharacterized protein</fullName>
    </submittedName>
</protein>
<keyword evidence="1" id="KW-1133">Transmembrane helix</keyword>
<dbReference type="RefSeq" id="WP_047263052.1">
    <property type="nucleotide sequence ID" value="NZ_CP011542.1"/>
</dbReference>
<evidence type="ECO:0000313" key="3">
    <source>
        <dbReference type="Proteomes" id="UP000035199"/>
    </source>
</evidence>
<name>A0A0G3H7S1_9CORY</name>
<keyword evidence="1" id="KW-0812">Transmembrane</keyword>
<keyword evidence="3" id="KW-1185">Reference proteome</keyword>
<reference evidence="3" key="2">
    <citation type="submission" date="2015-05" db="EMBL/GenBank/DDBJ databases">
        <title>Complete genome sequence of Corynebacterium mustelae DSM 45274, isolated from various tissues of a male ferret with lethal sepsis.</title>
        <authorList>
            <person name="Ruckert C."/>
            <person name="Albersmeier A."/>
            <person name="Winkler A."/>
            <person name="Tauch A."/>
        </authorList>
    </citation>
    <scope>NUCLEOTIDE SEQUENCE [LARGE SCALE GENOMIC DNA]</scope>
    <source>
        <strain evidence="3">DSM 45274</strain>
    </source>
</reference>
<sequence>MERRAENAWSIDLSWKNLLLRWVTLIVGLLGYVFLLKLLGFDSKVDWELYSNLVALGTLILFVVAVYGRPKKD</sequence>
<dbReference type="EMBL" id="CP011542">
    <property type="protein sequence ID" value="AKK07167.1"/>
    <property type="molecule type" value="Genomic_DNA"/>
</dbReference>
<proteinExistence type="predicted"/>
<accession>A0A0G3H7S1</accession>
<reference evidence="2 3" key="1">
    <citation type="journal article" date="2015" name="Genome Announc.">
        <title>Complete Genome Sequence of the Type Strain Corynebacterium mustelae DSM 45274, Isolated from Various Tissues of a Male Ferret with Lethal Sepsis.</title>
        <authorList>
            <person name="Ruckert C."/>
            <person name="Eimer J."/>
            <person name="Winkler A."/>
            <person name="Tauch A."/>
        </authorList>
    </citation>
    <scope>NUCLEOTIDE SEQUENCE [LARGE SCALE GENOMIC DNA]</scope>
    <source>
        <strain evidence="2 3">DSM 45274</strain>
    </source>
</reference>
<organism evidence="2 3">
    <name type="scientific">Corynebacterium mustelae</name>
    <dbReference type="NCBI Taxonomy" id="571915"/>
    <lineage>
        <taxon>Bacteria</taxon>
        <taxon>Bacillati</taxon>
        <taxon>Actinomycetota</taxon>
        <taxon>Actinomycetes</taxon>
        <taxon>Mycobacteriales</taxon>
        <taxon>Corynebacteriaceae</taxon>
        <taxon>Corynebacterium</taxon>
    </lineage>
</organism>
<dbReference type="PATRIC" id="fig|571915.4.peg.3086"/>
<evidence type="ECO:0000256" key="1">
    <source>
        <dbReference type="SAM" id="Phobius"/>
    </source>
</evidence>
<gene>
    <name evidence="2" type="ORF">CMUST_14370</name>
</gene>
<feature type="transmembrane region" description="Helical" evidence="1">
    <location>
        <begin position="20"/>
        <end position="41"/>
    </location>
</feature>
<dbReference type="Proteomes" id="UP000035199">
    <property type="component" value="Chromosome"/>
</dbReference>
<keyword evidence="1" id="KW-0472">Membrane</keyword>
<evidence type="ECO:0000313" key="2">
    <source>
        <dbReference type="EMBL" id="AKK07167.1"/>
    </source>
</evidence>
<feature type="transmembrane region" description="Helical" evidence="1">
    <location>
        <begin position="47"/>
        <end position="67"/>
    </location>
</feature>
<dbReference type="AlphaFoldDB" id="A0A0G3H7S1"/>